<dbReference type="KEGG" id="dtm:BJL86_2320"/>
<proteinExistence type="predicted"/>
<sequence>MGIACRNRGMTSTNTDAISPPPTTPAEAECAEPARQSRWVTTAWCAHWFLRMFVAGYFFIYGWSKVFLLQMGTIDYPESLITVGEKSPMGILWTWMGYSPTIQFAAGAIEVLVGLLLLWRRTAALGALAGLGAGFSVWLLNMTYDVPVKGLSGMLAVLSAVILIPWIPRVFRFLIGAPVNRAVLPNAVPPEKLRRVTRFFPALAAVCAIALPFATQSMALSDYGTEDEATPLAGVWRVHTDSRGPAENLAEDSRWSQIAFGRRPATGPSTSSPDGEPQPQVVSVREVDGTLWIGTYSLRGEPGGDADPTVDVTLDAKLGGDTNLGQNPDDGGDAESHDSEVVEESFTVSLGGDELTLGGDRTLHATRDTEGEYLFDKGFSWSGKPVNR</sequence>
<accession>A0A173LN51</accession>
<gene>
    <name evidence="3" type="ORF">BJL86_2320</name>
</gene>
<keyword evidence="2" id="KW-1133">Transmembrane helix</keyword>
<name>A0A173LN51_9ACTN</name>
<keyword evidence="2" id="KW-0472">Membrane</keyword>
<dbReference type="Proteomes" id="UP000186104">
    <property type="component" value="Chromosome"/>
</dbReference>
<organism evidence="3 4">
    <name type="scientific">Dietzia timorensis</name>
    <dbReference type="NCBI Taxonomy" id="499555"/>
    <lineage>
        <taxon>Bacteria</taxon>
        <taxon>Bacillati</taxon>
        <taxon>Actinomycetota</taxon>
        <taxon>Actinomycetes</taxon>
        <taxon>Mycobacteriales</taxon>
        <taxon>Dietziaceae</taxon>
        <taxon>Dietzia</taxon>
    </lineage>
</organism>
<feature type="transmembrane region" description="Helical" evidence="2">
    <location>
        <begin position="95"/>
        <end position="118"/>
    </location>
</feature>
<dbReference type="AlphaFoldDB" id="A0A173LN51"/>
<protein>
    <submittedName>
        <fullName evidence="3">Uncharacterized protein YwoB</fullName>
    </submittedName>
</protein>
<dbReference type="STRING" id="499555.BJL86_2320"/>
<reference evidence="3 4" key="1">
    <citation type="submission" date="2016-06" db="EMBL/GenBank/DDBJ databases">
        <title>Complete genome sequence of a saline-alkali tolerant type strain Dietzia timorensis ID05-A0528T.</title>
        <authorList>
            <person name="Wu X."/>
        </authorList>
    </citation>
    <scope>NUCLEOTIDE SEQUENCE [LARGE SCALE GENOMIC DNA]</scope>
    <source>
        <strain evidence="3 4">ID05-A0528</strain>
    </source>
</reference>
<feature type="region of interest" description="Disordered" evidence="1">
    <location>
        <begin position="245"/>
        <end position="281"/>
    </location>
</feature>
<feature type="transmembrane region" description="Helical" evidence="2">
    <location>
        <begin position="196"/>
        <end position="214"/>
    </location>
</feature>
<evidence type="ECO:0000256" key="2">
    <source>
        <dbReference type="SAM" id="Phobius"/>
    </source>
</evidence>
<feature type="transmembrane region" description="Helical" evidence="2">
    <location>
        <begin position="44"/>
        <end position="63"/>
    </location>
</feature>
<feature type="transmembrane region" description="Helical" evidence="2">
    <location>
        <begin position="125"/>
        <end position="144"/>
    </location>
</feature>
<evidence type="ECO:0000313" key="4">
    <source>
        <dbReference type="Proteomes" id="UP000186104"/>
    </source>
</evidence>
<evidence type="ECO:0000256" key="1">
    <source>
        <dbReference type="SAM" id="MobiDB-lite"/>
    </source>
</evidence>
<keyword evidence="4" id="KW-1185">Reference proteome</keyword>
<dbReference type="EMBL" id="CP015961">
    <property type="protein sequence ID" value="ANI93084.1"/>
    <property type="molecule type" value="Genomic_DNA"/>
</dbReference>
<feature type="transmembrane region" description="Helical" evidence="2">
    <location>
        <begin position="150"/>
        <end position="175"/>
    </location>
</feature>
<feature type="region of interest" description="Disordered" evidence="1">
    <location>
        <begin position="1"/>
        <end position="28"/>
    </location>
</feature>
<evidence type="ECO:0000313" key="3">
    <source>
        <dbReference type="EMBL" id="ANI93084.1"/>
    </source>
</evidence>
<keyword evidence="2" id="KW-0812">Transmembrane</keyword>